<name>A0A8W8MTE2_MAGGI</name>
<accession>A0A8W8MTE2</accession>
<dbReference type="RefSeq" id="XP_011440225.4">
    <property type="nucleotide sequence ID" value="XM_011441923.4"/>
</dbReference>
<dbReference type="OMA" id="CVSANNM"/>
<dbReference type="Gene3D" id="2.40.50.140">
    <property type="entry name" value="Nucleic acid-binding proteins"/>
    <property type="match status" value="1"/>
</dbReference>
<sequence>MSQESSDETLTVTLKVLKKSKELQSYCNKTSNRTMHFFNVIGGNGTETYKIRIYQKARFDMIKEGMSFKFQNALKKTGNELWITSRSIIAYAASVETSEDIQVPNLPENAPQQGERKLLKDALQSPDKSEVTGKIFKVSPLKYRQEGSLAVKSIMIKDTSSVAKVCLFNKNALSPFNVGDTVKVTNVYPKVFQTRKQLTTCPTSSCEFVADNKVNLSDEDFGFANLDPDFSEELENTTPEEIVLTDFTDVDVYICCDNAACRQKKYVEGECPVCQRTSSSSKTFRVNFLFKRGEKKDLKTTVFKSMLEIILQEELIVDDKEELIQMLIMRLPIRFKSCVSANNMFYNVEK</sequence>
<protein>
    <submittedName>
        <fullName evidence="1">Uncharacterized protein</fullName>
    </submittedName>
</protein>
<dbReference type="InterPro" id="IPR012340">
    <property type="entry name" value="NA-bd_OB-fold"/>
</dbReference>
<reference evidence="1" key="1">
    <citation type="submission" date="2022-08" db="UniProtKB">
        <authorList>
            <consortium name="EnsemblMetazoa"/>
        </authorList>
    </citation>
    <scope>IDENTIFICATION</scope>
    <source>
        <strain evidence="1">05x7-T-G4-1.051#20</strain>
    </source>
</reference>
<dbReference type="GeneID" id="105337275"/>
<dbReference type="Proteomes" id="UP000005408">
    <property type="component" value="Unassembled WGS sequence"/>
</dbReference>
<evidence type="ECO:0000313" key="2">
    <source>
        <dbReference type="Proteomes" id="UP000005408"/>
    </source>
</evidence>
<dbReference type="OrthoDB" id="6150653at2759"/>
<organism evidence="1 2">
    <name type="scientific">Magallana gigas</name>
    <name type="common">Pacific oyster</name>
    <name type="synonym">Crassostrea gigas</name>
    <dbReference type="NCBI Taxonomy" id="29159"/>
    <lineage>
        <taxon>Eukaryota</taxon>
        <taxon>Metazoa</taxon>
        <taxon>Spiralia</taxon>
        <taxon>Lophotrochozoa</taxon>
        <taxon>Mollusca</taxon>
        <taxon>Bivalvia</taxon>
        <taxon>Autobranchia</taxon>
        <taxon>Pteriomorphia</taxon>
        <taxon>Ostreida</taxon>
        <taxon>Ostreoidea</taxon>
        <taxon>Ostreidae</taxon>
        <taxon>Magallana</taxon>
    </lineage>
</organism>
<dbReference type="AlphaFoldDB" id="A0A8W8MTE2"/>
<evidence type="ECO:0000313" key="1">
    <source>
        <dbReference type="EnsemblMetazoa" id="G34481.1:cds"/>
    </source>
</evidence>
<proteinExistence type="predicted"/>
<dbReference type="SUPFAM" id="SSF50249">
    <property type="entry name" value="Nucleic acid-binding proteins"/>
    <property type="match status" value="1"/>
</dbReference>
<dbReference type="EnsemblMetazoa" id="G34481.1">
    <property type="protein sequence ID" value="G34481.1:cds"/>
    <property type="gene ID" value="G34481"/>
</dbReference>
<keyword evidence="2" id="KW-1185">Reference proteome</keyword>
<dbReference type="KEGG" id="crg:105337275"/>